<accession>A0ABD2VY15</accession>
<gene>
    <name evidence="1" type="ORF">TKK_018692</name>
</gene>
<sequence>MKEEKRVRERIENRCLSFCTRVKDRASSSVRTYILFISSLLFYDVTHIVKKYNEYNACTRTHEKVLAYTSLSLSLSLTRYRIPALGDMDWLIIARSTTRGRKASEHDVEICQSLPAPGTKLKYFAGEKRRKKESIKL</sequence>
<evidence type="ECO:0000313" key="2">
    <source>
        <dbReference type="Proteomes" id="UP001627154"/>
    </source>
</evidence>
<reference evidence="1 2" key="1">
    <citation type="journal article" date="2024" name="bioRxiv">
        <title>A reference genome for Trichogramma kaykai: A tiny desert-dwelling parasitoid wasp with competing sex-ratio distorters.</title>
        <authorList>
            <person name="Culotta J."/>
            <person name="Lindsey A.R."/>
        </authorList>
    </citation>
    <scope>NUCLEOTIDE SEQUENCE [LARGE SCALE GENOMIC DNA]</scope>
    <source>
        <strain evidence="1 2">KSX58</strain>
    </source>
</reference>
<name>A0ABD2VY15_9HYME</name>
<organism evidence="1 2">
    <name type="scientific">Trichogramma kaykai</name>
    <dbReference type="NCBI Taxonomy" id="54128"/>
    <lineage>
        <taxon>Eukaryota</taxon>
        <taxon>Metazoa</taxon>
        <taxon>Ecdysozoa</taxon>
        <taxon>Arthropoda</taxon>
        <taxon>Hexapoda</taxon>
        <taxon>Insecta</taxon>
        <taxon>Pterygota</taxon>
        <taxon>Neoptera</taxon>
        <taxon>Endopterygota</taxon>
        <taxon>Hymenoptera</taxon>
        <taxon>Apocrita</taxon>
        <taxon>Proctotrupomorpha</taxon>
        <taxon>Chalcidoidea</taxon>
        <taxon>Trichogrammatidae</taxon>
        <taxon>Trichogramma</taxon>
    </lineage>
</organism>
<evidence type="ECO:0000313" key="1">
    <source>
        <dbReference type="EMBL" id="KAL3385624.1"/>
    </source>
</evidence>
<dbReference type="AlphaFoldDB" id="A0ABD2VY15"/>
<proteinExistence type="predicted"/>
<comment type="caution">
    <text evidence="1">The sequence shown here is derived from an EMBL/GenBank/DDBJ whole genome shotgun (WGS) entry which is preliminary data.</text>
</comment>
<dbReference type="Proteomes" id="UP001627154">
    <property type="component" value="Unassembled WGS sequence"/>
</dbReference>
<protein>
    <submittedName>
        <fullName evidence="1">Uncharacterized protein</fullName>
    </submittedName>
</protein>
<dbReference type="EMBL" id="JBJJXI010000153">
    <property type="protein sequence ID" value="KAL3385624.1"/>
    <property type="molecule type" value="Genomic_DNA"/>
</dbReference>
<keyword evidence="2" id="KW-1185">Reference proteome</keyword>